<sequence length="88" mass="9877">MREQTRPLTQAPRRSDKNGPSSHRVFNPPTFPFNVVHQHRLSCPIYMPRYSSASCNALQPTTMPTYASPARRAAALAQPLPDTSELTR</sequence>
<keyword evidence="3" id="KW-1185">Reference proteome</keyword>
<feature type="compositionally biased region" description="Low complexity" evidence="1">
    <location>
        <begin position="69"/>
        <end position="81"/>
    </location>
</feature>
<feature type="region of interest" description="Disordered" evidence="1">
    <location>
        <begin position="1"/>
        <end position="29"/>
    </location>
</feature>
<organism evidence="2 3">
    <name type="scientific">Lasius platythorax</name>
    <dbReference type="NCBI Taxonomy" id="488582"/>
    <lineage>
        <taxon>Eukaryota</taxon>
        <taxon>Metazoa</taxon>
        <taxon>Ecdysozoa</taxon>
        <taxon>Arthropoda</taxon>
        <taxon>Hexapoda</taxon>
        <taxon>Insecta</taxon>
        <taxon>Pterygota</taxon>
        <taxon>Neoptera</taxon>
        <taxon>Endopterygota</taxon>
        <taxon>Hymenoptera</taxon>
        <taxon>Apocrita</taxon>
        <taxon>Aculeata</taxon>
        <taxon>Formicoidea</taxon>
        <taxon>Formicidae</taxon>
        <taxon>Formicinae</taxon>
        <taxon>Lasius</taxon>
        <taxon>Lasius</taxon>
    </lineage>
</organism>
<evidence type="ECO:0000313" key="2">
    <source>
        <dbReference type="EMBL" id="CAL1686734.1"/>
    </source>
</evidence>
<dbReference type="AlphaFoldDB" id="A0AAV2P529"/>
<reference evidence="2" key="1">
    <citation type="submission" date="2024-04" db="EMBL/GenBank/DDBJ databases">
        <authorList>
            <consortium name="Molecular Ecology Group"/>
        </authorList>
    </citation>
    <scope>NUCLEOTIDE SEQUENCE</scope>
</reference>
<dbReference type="EMBL" id="OZ034830">
    <property type="protein sequence ID" value="CAL1686734.1"/>
    <property type="molecule type" value="Genomic_DNA"/>
</dbReference>
<evidence type="ECO:0000313" key="3">
    <source>
        <dbReference type="Proteomes" id="UP001497644"/>
    </source>
</evidence>
<feature type="region of interest" description="Disordered" evidence="1">
    <location>
        <begin position="69"/>
        <end position="88"/>
    </location>
</feature>
<accession>A0AAV2P529</accession>
<protein>
    <submittedName>
        <fullName evidence="2">Uncharacterized protein</fullName>
    </submittedName>
</protein>
<evidence type="ECO:0000256" key="1">
    <source>
        <dbReference type="SAM" id="MobiDB-lite"/>
    </source>
</evidence>
<proteinExistence type="predicted"/>
<name>A0AAV2P529_9HYME</name>
<gene>
    <name evidence="2" type="ORF">LPLAT_LOCUS12070</name>
</gene>
<dbReference type="Proteomes" id="UP001497644">
    <property type="component" value="Chromosome 7"/>
</dbReference>